<dbReference type="AlphaFoldDB" id="A0AAE1P2F5"/>
<keyword evidence="4" id="KW-0964">Secreted</keyword>
<evidence type="ECO:0000256" key="2">
    <source>
        <dbReference type="ARBA" id="ARBA00005851"/>
    </source>
</evidence>
<dbReference type="EMBL" id="JAWZYT010003238">
    <property type="protein sequence ID" value="KAK4299437.1"/>
    <property type="molecule type" value="Genomic_DNA"/>
</dbReference>
<reference evidence="13" key="1">
    <citation type="submission" date="2023-11" db="EMBL/GenBank/DDBJ databases">
        <title>Genome assemblies of two species of porcelain crab, Petrolisthes cinctipes and Petrolisthes manimaculis (Anomura: Porcellanidae).</title>
        <authorList>
            <person name="Angst P."/>
        </authorList>
    </citation>
    <scope>NUCLEOTIDE SEQUENCE</scope>
    <source>
        <strain evidence="13">PB745_02</strain>
        <tissue evidence="13">Gill</tissue>
    </source>
</reference>
<dbReference type="EC" id="5.3.3.12" evidence="8"/>
<comment type="catalytic activity">
    <reaction evidence="6">
        <text>3-phenylpyruvate = enol-phenylpyruvate</text>
        <dbReference type="Rhea" id="RHEA:17097"/>
        <dbReference type="ChEBI" id="CHEBI:16815"/>
        <dbReference type="ChEBI" id="CHEBI:18005"/>
        <dbReference type="EC" id="5.3.2.1"/>
    </reaction>
</comment>
<comment type="catalytic activity">
    <reaction evidence="7">
        <text>L-dopachrome = 5,6-dihydroxyindole-2-carboxylate</text>
        <dbReference type="Rhea" id="RHEA:13041"/>
        <dbReference type="ChEBI" id="CHEBI:16875"/>
        <dbReference type="ChEBI" id="CHEBI:57509"/>
        <dbReference type="EC" id="5.3.3.12"/>
    </reaction>
</comment>
<dbReference type="PANTHER" id="PTHR11954">
    <property type="entry name" value="D-DOPACHROME DECARBOXYLASE"/>
    <property type="match status" value="1"/>
</dbReference>
<name>A0AAE1P2F5_9EUCA</name>
<comment type="subcellular location">
    <subcellularLocation>
        <location evidence="1">Secreted</location>
    </subcellularLocation>
</comment>
<keyword evidence="14" id="KW-1185">Reference proteome</keyword>
<evidence type="ECO:0000313" key="14">
    <source>
        <dbReference type="Proteomes" id="UP001292094"/>
    </source>
</evidence>
<dbReference type="GO" id="GO:0050178">
    <property type="term" value="F:phenylpyruvate tautomerase activity"/>
    <property type="evidence" value="ECO:0007669"/>
    <property type="project" value="UniProtKB-EC"/>
</dbReference>
<gene>
    <name evidence="13" type="ORF">Pmani_028285</name>
</gene>
<comment type="caution">
    <text evidence="13">The sequence shown here is derived from an EMBL/GenBank/DDBJ whole genome shotgun (WGS) entry which is preliminary data.</text>
</comment>
<evidence type="ECO:0000313" key="13">
    <source>
        <dbReference type="EMBL" id="KAK4299437.1"/>
    </source>
</evidence>
<keyword evidence="3" id="KW-0202">Cytokine</keyword>
<accession>A0AAE1P2F5</accession>
<dbReference type="Pfam" id="PF01187">
    <property type="entry name" value="MIF"/>
    <property type="match status" value="1"/>
</dbReference>
<dbReference type="Gene3D" id="3.30.429.10">
    <property type="entry name" value="Macrophage Migration Inhibitory Factor"/>
    <property type="match status" value="1"/>
</dbReference>
<dbReference type="GO" id="GO:0004167">
    <property type="term" value="F:dopachrome isomerase activity"/>
    <property type="evidence" value="ECO:0007669"/>
    <property type="project" value="UniProtKB-EC"/>
</dbReference>
<organism evidence="13 14">
    <name type="scientific">Petrolisthes manimaculis</name>
    <dbReference type="NCBI Taxonomy" id="1843537"/>
    <lineage>
        <taxon>Eukaryota</taxon>
        <taxon>Metazoa</taxon>
        <taxon>Ecdysozoa</taxon>
        <taxon>Arthropoda</taxon>
        <taxon>Crustacea</taxon>
        <taxon>Multicrustacea</taxon>
        <taxon>Malacostraca</taxon>
        <taxon>Eumalacostraca</taxon>
        <taxon>Eucarida</taxon>
        <taxon>Decapoda</taxon>
        <taxon>Pleocyemata</taxon>
        <taxon>Anomura</taxon>
        <taxon>Galatheoidea</taxon>
        <taxon>Porcellanidae</taxon>
        <taxon>Petrolisthes</taxon>
    </lineage>
</organism>
<proteinExistence type="inferred from homology"/>
<sequence length="120" mass="13388">MPVFQLFTNVPKEKITPQILTELTKVLSTVLGKPQDYCMVHIAPDQLMSFGGSTAPCGAARLTSVGKLGVQENKNHAKQFYEYLEKHLGIPGDRMYIEFTDKESSEIGYKGTTFHEILGH</sequence>
<evidence type="ECO:0000256" key="5">
    <source>
        <dbReference type="ARBA" id="ARBA00023235"/>
    </source>
</evidence>
<dbReference type="SUPFAM" id="SSF55331">
    <property type="entry name" value="Tautomerase/MIF"/>
    <property type="match status" value="1"/>
</dbReference>
<keyword evidence="5" id="KW-0413">Isomerase</keyword>
<evidence type="ECO:0000256" key="9">
    <source>
        <dbReference type="ARBA" id="ARBA00039086"/>
    </source>
</evidence>
<dbReference type="InterPro" id="IPR001398">
    <property type="entry name" value="Macrophage_inhib_fac"/>
</dbReference>
<evidence type="ECO:0000256" key="8">
    <source>
        <dbReference type="ARBA" id="ARBA00038932"/>
    </source>
</evidence>
<evidence type="ECO:0000256" key="4">
    <source>
        <dbReference type="ARBA" id="ARBA00022525"/>
    </source>
</evidence>
<evidence type="ECO:0000256" key="11">
    <source>
        <dbReference type="ARBA" id="ARBA00041912"/>
    </source>
</evidence>
<dbReference type="GO" id="GO:0005125">
    <property type="term" value="F:cytokine activity"/>
    <property type="evidence" value="ECO:0007669"/>
    <property type="project" value="UniProtKB-KW"/>
</dbReference>
<evidence type="ECO:0000256" key="3">
    <source>
        <dbReference type="ARBA" id="ARBA00022514"/>
    </source>
</evidence>
<dbReference type="Proteomes" id="UP001292094">
    <property type="component" value="Unassembled WGS sequence"/>
</dbReference>
<dbReference type="PANTHER" id="PTHR11954:SF6">
    <property type="entry name" value="MACROPHAGE MIGRATION INHIBITORY FACTOR"/>
    <property type="match status" value="1"/>
</dbReference>
<evidence type="ECO:0000256" key="12">
    <source>
        <dbReference type="ARBA" id="ARBA00042730"/>
    </source>
</evidence>
<protein>
    <recommendedName>
        <fullName evidence="12">L-dopachrome isomerase</fullName>
        <ecNumber evidence="9">5.3.2.1</ecNumber>
        <ecNumber evidence="8">5.3.3.12</ecNumber>
    </recommendedName>
    <alternativeName>
        <fullName evidence="10">L-dopachrome tautomerase</fullName>
    </alternativeName>
    <alternativeName>
        <fullName evidence="11">Phenylpyruvate tautomerase</fullName>
    </alternativeName>
</protein>
<dbReference type="EC" id="5.3.2.1" evidence="9"/>
<comment type="similarity">
    <text evidence="2">Belongs to the MIF family.</text>
</comment>
<evidence type="ECO:0000256" key="1">
    <source>
        <dbReference type="ARBA" id="ARBA00004613"/>
    </source>
</evidence>
<evidence type="ECO:0000256" key="7">
    <source>
        <dbReference type="ARBA" id="ARBA00036823"/>
    </source>
</evidence>
<dbReference type="GO" id="GO:0005615">
    <property type="term" value="C:extracellular space"/>
    <property type="evidence" value="ECO:0007669"/>
    <property type="project" value="UniProtKB-KW"/>
</dbReference>
<evidence type="ECO:0000256" key="6">
    <source>
        <dbReference type="ARBA" id="ARBA00036735"/>
    </source>
</evidence>
<evidence type="ECO:0000256" key="10">
    <source>
        <dbReference type="ARBA" id="ARBA00041631"/>
    </source>
</evidence>
<dbReference type="InterPro" id="IPR014347">
    <property type="entry name" value="Tautomerase/MIF_sf"/>
</dbReference>